<name>A0A146K6U3_9EUKA</name>
<gene>
    <name evidence="2" type="ORF">TPC1_16680</name>
</gene>
<feature type="non-terminal residue" evidence="2">
    <location>
        <position position="1"/>
    </location>
</feature>
<feature type="region of interest" description="Disordered" evidence="1">
    <location>
        <begin position="1178"/>
        <end position="1203"/>
    </location>
</feature>
<evidence type="ECO:0000256" key="1">
    <source>
        <dbReference type="SAM" id="MobiDB-lite"/>
    </source>
</evidence>
<dbReference type="EMBL" id="GDID01004962">
    <property type="protein sequence ID" value="JAP91644.1"/>
    <property type="molecule type" value="Transcribed_RNA"/>
</dbReference>
<organism evidence="2">
    <name type="scientific">Trepomonas sp. PC1</name>
    <dbReference type="NCBI Taxonomy" id="1076344"/>
    <lineage>
        <taxon>Eukaryota</taxon>
        <taxon>Metamonada</taxon>
        <taxon>Diplomonadida</taxon>
        <taxon>Hexamitidae</taxon>
        <taxon>Hexamitinae</taxon>
        <taxon>Trepomonas</taxon>
    </lineage>
</organism>
<protein>
    <submittedName>
        <fullName evidence="2">Uncharacterized protein</fullName>
    </submittedName>
</protein>
<evidence type="ECO:0000313" key="2">
    <source>
        <dbReference type="EMBL" id="JAP91644.1"/>
    </source>
</evidence>
<proteinExistence type="predicted"/>
<sequence length="1203" mass="138232">KRSQDELLQPVDLSAFSKFSYQSDMTVQAYVQSELQSCALPEKELALPQLQFQALPPSALTNPKLQNAQSILLFPPNCKFPDFTTPHLIASKNPSEIDRFSSFSEAQVLNSVQIASFKQIFMNQFKGQMQKFGEQSSFQVQTFFDLQSLQKLNISLIGLFKSQIITQQFDKTQTNFSNVQFNNLQVQVPALNYVSQNSTYFLNLTQQLTGNDGNSYNLQIGFPTVLNTLADQLQTDLKQIFSTCDRFQLPIAHLAQEFASSKLVCLQCTKFKQFLLKRFEALFKMLIDLNLFKAKCEIFQDDQEPTRASSEQSMKQKKLLEAKPLPSLEYHSNDEKDNLQSSEEKLQIISQNVKMMIEQANIPDEVEIPIQSIQDGYFTLNTVDEVLSCLFSTTDQIEDNQYVEKLYQLLKSLSKQFKCRMPGSFTVNFKDNCEIPLGESQIVKTEPRFLLRKSTKIETVKQKTSVQKQDFEPVWADAGDDFELFEDDYQQLKSCICKIGDFAEYFSEIVVFKEAPQKIQFKQLNNVTKKDKNQSTSLTLPTFTFECNNLKSATAEKLQPSILKKFYQVQQTSNLQMFQLQIDEIPPETIFNFRSQYLKGDGQVNTRLTFYYLNKFKVPVSFTKEFAKETYLLATEFKDLNDIIFVKVEFLLNDELYLKGGNVTMTGLTSKETIITCDAATPNEFFRHHTLKTQPVPMDFNGICGIFALQIKGKTPINSVPVSSQSKRPESKLDSKQAIRQQSPVREQKQEEIEINQEDEIDWDMNTQTAAEDQQIFINFEFLEPIQQIQYTATVLDKDLNCYVKDHQILFQNKYQGLQLFKNMISPNAPALYVVIRAKNTGKLTKDQKDKKPQGCLQTQIKIQVMSTCFSQIQEIGIPEQAEGLIQVPKQQDSGFIFQNQGSQTMALLVSFDQPNLQQAQFSAQAQHDGERELSILDLSQQQKDPTNQSQKAIIQSKESTVQFVDYLKETQQFLQQQTQPLKVIKKLQVTHSQVLLFKPHQQLALHFSEGQIHLLVYSQQPIQLNSVFFNELTLNAITSALFTKDYLLQAEQYRKLYQIQSQQSDLAKLQFSAQMKFQVIPEQKNKKQLEIIQPQQQLQNMLQQTNKFQFDYILNDDVVGGLPADAKKPKDKKPTKGFVQEIFEEGLKREEKKQTVQIVMKEVKMTQKIDEIAQQASGLSSTMYESMKESPIRVKNEADKAE</sequence>
<reference evidence="2" key="1">
    <citation type="submission" date="2015-07" db="EMBL/GenBank/DDBJ databases">
        <title>Adaptation to a free-living lifestyle via gene acquisitions in the diplomonad Trepomonas sp. PC1.</title>
        <authorList>
            <person name="Xu F."/>
            <person name="Jerlstrom-Hultqvist J."/>
            <person name="Kolisko M."/>
            <person name="Simpson A.G.B."/>
            <person name="Roger A.J."/>
            <person name="Svard S.G."/>
            <person name="Andersson J.O."/>
        </authorList>
    </citation>
    <scope>NUCLEOTIDE SEQUENCE</scope>
    <source>
        <strain evidence="2">PC1</strain>
    </source>
</reference>
<feature type="compositionally biased region" description="Basic and acidic residues" evidence="1">
    <location>
        <begin position="1187"/>
        <end position="1203"/>
    </location>
</feature>
<dbReference type="AlphaFoldDB" id="A0A146K6U3"/>
<feature type="compositionally biased region" description="Basic and acidic residues" evidence="1">
    <location>
        <begin position="727"/>
        <end position="737"/>
    </location>
</feature>
<feature type="region of interest" description="Disordered" evidence="1">
    <location>
        <begin position="719"/>
        <end position="759"/>
    </location>
</feature>
<accession>A0A146K6U3</accession>